<name>A0A180GF77_PUCT1</name>
<protein>
    <submittedName>
        <fullName evidence="2 3">Uncharacterized protein</fullName>
    </submittedName>
</protein>
<gene>
    <name evidence="2" type="ORF">PTTG_27970</name>
</gene>
<feature type="signal peptide" evidence="1">
    <location>
        <begin position="1"/>
        <end position="23"/>
    </location>
</feature>
<organism evidence="2">
    <name type="scientific">Puccinia triticina (isolate 1-1 / race 1 (BBBD))</name>
    <name type="common">Brown leaf rust fungus</name>
    <dbReference type="NCBI Taxonomy" id="630390"/>
    <lineage>
        <taxon>Eukaryota</taxon>
        <taxon>Fungi</taxon>
        <taxon>Dikarya</taxon>
        <taxon>Basidiomycota</taxon>
        <taxon>Pucciniomycotina</taxon>
        <taxon>Pucciniomycetes</taxon>
        <taxon>Pucciniales</taxon>
        <taxon>Pucciniaceae</taxon>
        <taxon>Puccinia</taxon>
    </lineage>
</organism>
<accession>A0A180GF77</accession>
<dbReference type="Proteomes" id="UP000005240">
    <property type="component" value="Unassembled WGS sequence"/>
</dbReference>
<feature type="chain" id="PRO_5008109856" evidence="1">
    <location>
        <begin position="24"/>
        <end position="158"/>
    </location>
</feature>
<reference evidence="2" key="1">
    <citation type="submission" date="2009-11" db="EMBL/GenBank/DDBJ databases">
        <authorList>
            <consortium name="The Broad Institute Genome Sequencing Platform"/>
            <person name="Ward D."/>
            <person name="Feldgarden M."/>
            <person name="Earl A."/>
            <person name="Young S.K."/>
            <person name="Zeng Q."/>
            <person name="Koehrsen M."/>
            <person name="Alvarado L."/>
            <person name="Berlin A."/>
            <person name="Bochicchio J."/>
            <person name="Borenstein D."/>
            <person name="Chapman S.B."/>
            <person name="Chen Z."/>
            <person name="Engels R."/>
            <person name="Freedman E."/>
            <person name="Gellesch M."/>
            <person name="Goldberg J."/>
            <person name="Griggs A."/>
            <person name="Gujja S."/>
            <person name="Heilman E."/>
            <person name="Heiman D."/>
            <person name="Hepburn T."/>
            <person name="Howarth C."/>
            <person name="Jen D."/>
            <person name="Larson L."/>
            <person name="Lewis B."/>
            <person name="Mehta T."/>
            <person name="Park D."/>
            <person name="Pearson M."/>
            <person name="Roberts A."/>
            <person name="Saif S."/>
            <person name="Shea T."/>
            <person name="Shenoy N."/>
            <person name="Sisk P."/>
            <person name="Stolte C."/>
            <person name="Sykes S."/>
            <person name="Thomson T."/>
            <person name="Walk T."/>
            <person name="White J."/>
            <person name="Yandava C."/>
            <person name="Izard J."/>
            <person name="Baranova O.V."/>
            <person name="Blanton J.M."/>
            <person name="Tanner A.C."/>
            <person name="Dewhirst F.E."/>
            <person name="Haas B."/>
            <person name="Nusbaum C."/>
            <person name="Birren B."/>
        </authorList>
    </citation>
    <scope>NUCLEOTIDE SEQUENCE [LARGE SCALE GENOMIC DNA]</scope>
    <source>
        <strain evidence="2">1-1 BBBD Race 1</strain>
    </source>
</reference>
<evidence type="ECO:0000313" key="4">
    <source>
        <dbReference type="Proteomes" id="UP000005240"/>
    </source>
</evidence>
<sequence length="158" mass="17927">MKACQGFIHLLSVFVLVTGVCFAVRPTEFSQLYTHEWSGTVTNYAQTKFIEQHRVSVHVQVQSVQPGKPPFDIKVNNPLPRDVHVTINQEGKDIPVKDERLKDSNFVKTGTFTPVKVAQVDTYPERLTVHFSLPKADYQEIAAMPPQEFMYPSEHATL</sequence>
<reference evidence="2" key="2">
    <citation type="submission" date="2016-05" db="EMBL/GenBank/DDBJ databases">
        <title>Comparative analysis highlights variable genome content of wheat rusts and divergence of the mating loci.</title>
        <authorList>
            <person name="Cuomo C.A."/>
            <person name="Bakkeren G."/>
            <person name="Szabo L."/>
            <person name="Khalil H."/>
            <person name="Joly D."/>
            <person name="Goldberg J."/>
            <person name="Young S."/>
            <person name="Zeng Q."/>
            <person name="Fellers J."/>
        </authorList>
    </citation>
    <scope>NUCLEOTIDE SEQUENCE [LARGE SCALE GENOMIC DNA]</scope>
    <source>
        <strain evidence="2">1-1 BBBD Race 1</strain>
    </source>
</reference>
<dbReference type="EMBL" id="ADAS02000081">
    <property type="protein sequence ID" value="OAV91376.1"/>
    <property type="molecule type" value="Genomic_DNA"/>
</dbReference>
<keyword evidence="1" id="KW-0732">Signal</keyword>
<dbReference type="EnsemblFungi" id="PTTG_27970-t43_1">
    <property type="protein sequence ID" value="PTTG_27970-t43_1-p1"/>
    <property type="gene ID" value="PTTG_27970"/>
</dbReference>
<reference evidence="3 4" key="3">
    <citation type="journal article" date="2017" name="G3 (Bethesda)">
        <title>Comparative analysis highlights variable genome content of wheat rusts and divergence of the mating loci.</title>
        <authorList>
            <person name="Cuomo C.A."/>
            <person name="Bakkeren G."/>
            <person name="Khalil H.B."/>
            <person name="Panwar V."/>
            <person name="Joly D."/>
            <person name="Linning R."/>
            <person name="Sakthikumar S."/>
            <person name="Song X."/>
            <person name="Adiconis X."/>
            <person name="Fan L."/>
            <person name="Goldberg J.M."/>
            <person name="Levin J.Z."/>
            <person name="Young S."/>
            <person name="Zeng Q."/>
            <person name="Anikster Y."/>
            <person name="Bruce M."/>
            <person name="Wang M."/>
            <person name="Yin C."/>
            <person name="McCallum B."/>
            <person name="Szabo L.J."/>
            <person name="Hulbert S."/>
            <person name="Chen X."/>
            <person name="Fellers J.P."/>
        </authorList>
    </citation>
    <scope>NUCLEOTIDE SEQUENCE</scope>
    <source>
        <strain evidence="3">isolate 1-1 / race 1 (BBBD)</strain>
        <strain evidence="4">Isolate 1-1 / race 1 (BBBD)</strain>
    </source>
</reference>
<dbReference type="VEuPathDB" id="FungiDB:PTTG_27970"/>
<reference evidence="3" key="4">
    <citation type="submission" date="2025-05" db="UniProtKB">
        <authorList>
            <consortium name="EnsemblFungi"/>
        </authorList>
    </citation>
    <scope>IDENTIFICATION</scope>
    <source>
        <strain evidence="3">isolate 1-1 / race 1 (BBBD)</strain>
    </source>
</reference>
<keyword evidence="4" id="KW-1185">Reference proteome</keyword>
<evidence type="ECO:0000313" key="2">
    <source>
        <dbReference type="EMBL" id="OAV91376.1"/>
    </source>
</evidence>
<evidence type="ECO:0000256" key="1">
    <source>
        <dbReference type="SAM" id="SignalP"/>
    </source>
</evidence>
<evidence type="ECO:0000313" key="3">
    <source>
        <dbReference type="EnsemblFungi" id="PTTG_27970-t43_1-p1"/>
    </source>
</evidence>
<proteinExistence type="predicted"/>
<dbReference type="AlphaFoldDB" id="A0A180GF77"/>